<evidence type="ECO:0000256" key="4">
    <source>
        <dbReference type="ARBA" id="ARBA00022833"/>
    </source>
</evidence>
<evidence type="ECO:0000259" key="7">
    <source>
        <dbReference type="Pfam" id="PF01385"/>
    </source>
</evidence>
<protein>
    <submittedName>
        <fullName evidence="10">Transposase, IS605 family</fullName>
    </submittedName>
</protein>
<dbReference type="Pfam" id="PF12323">
    <property type="entry name" value="HTH_OrfB_IS605"/>
    <property type="match status" value="1"/>
</dbReference>
<evidence type="ECO:0000256" key="6">
    <source>
        <dbReference type="ARBA" id="ARBA00023172"/>
    </source>
</evidence>
<evidence type="ECO:0000313" key="10">
    <source>
        <dbReference type="EMBL" id="QXE23451.1"/>
    </source>
</evidence>
<gene>
    <name evidence="10" type="ORF">B6N60_02141</name>
</gene>
<keyword evidence="3" id="KW-0479">Metal-binding</keyword>
<evidence type="ECO:0000256" key="1">
    <source>
        <dbReference type="ARBA" id="ARBA00008761"/>
    </source>
</evidence>
<dbReference type="InterPro" id="IPR001959">
    <property type="entry name" value="Transposase"/>
</dbReference>
<proteinExistence type="inferred from homology"/>
<keyword evidence="11" id="KW-1185">Reference proteome</keyword>
<reference evidence="10" key="1">
    <citation type="submission" date="2017-04" db="EMBL/GenBank/DDBJ databases">
        <title>Genome deletions in a multicellular cyanobacterial endosymbiont for morphological adaptation in marine diatoms.</title>
        <authorList>
            <person name="Wang Y."/>
            <person name="Gao H."/>
            <person name="Li R."/>
            <person name="Xu X."/>
        </authorList>
    </citation>
    <scope>NUCLEOTIDE SEQUENCE</scope>
    <source>
        <strain evidence="10">FACHB 800</strain>
    </source>
</reference>
<evidence type="ECO:0000256" key="3">
    <source>
        <dbReference type="ARBA" id="ARBA00022723"/>
    </source>
</evidence>
<accession>A0A975T738</accession>
<dbReference type="KEGG" id="rsin:B6N60_02141"/>
<dbReference type="GO" id="GO:0046872">
    <property type="term" value="F:metal ion binding"/>
    <property type="evidence" value="ECO:0007669"/>
    <property type="project" value="UniProtKB-KW"/>
</dbReference>
<dbReference type="GO" id="GO:0006310">
    <property type="term" value="P:DNA recombination"/>
    <property type="evidence" value="ECO:0007669"/>
    <property type="project" value="UniProtKB-KW"/>
</dbReference>
<organism evidence="10 11">
    <name type="scientific">Richelia sinica FACHB-800</name>
    <dbReference type="NCBI Taxonomy" id="1357546"/>
    <lineage>
        <taxon>Bacteria</taxon>
        <taxon>Bacillati</taxon>
        <taxon>Cyanobacteriota</taxon>
        <taxon>Cyanophyceae</taxon>
        <taxon>Nostocales</taxon>
        <taxon>Nostocaceae</taxon>
        <taxon>Richelia</taxon>
    </lineage>
</organism>
<evidence type="ECO:0000313" key="11">
    <source>
        <dbReference type="Proteomes" id="UP000683511"/>
    </source>
</evidence>
<keyword evidence="6" id="KW-0233">DNA recombination</keyword>
<dbReference type="EMBL" id="CP021056">
    <property type="protein sequence ID" value="QXE23451.1"/>
    <property type="molecule type" value="Genomic_DNA"/>
</dbReference>
<dbReference type="Proteomes" id="UP000683511">
    <property type="component" value="Chromosome"/>
</dbReference>
<keyword evidence="2" id="KW-0815">Transposition</keyword>
<evidence type="ECO:0000256" key="5">
    <source>
        <dbReference type="ARBA" id="ARBA00023125"/>
    </source>
</evidence>
<evidence type="ECO:0000256" key="2">
    <source>
        <dbReference type="ARBA" id="ARBA00022578"/>
    </source>
</evidence>
<dbReference type="GO" id="GO:0032196">
    <property type="term" value="P:transposition"/>
    <property type="evidence" value="ECO:0007669"/>
    <property type="project" value="UniProtKB-KW"/>
</dbReference>
<keyword evidence="5" id="KW-0238">DNA-binding</keyword>
<dbReference type="InterPro" id="IPR010095">
    <property type="entry name" value="Cas12f1-like_TNB"/>
</dbReference>
<feature type="domain" description="Probable transposase IS891/IS1136/IS1341" evidence="7">
    <location>
        <begin position="221"/>
        <end position="331"/>
    </location>
</feature>
<dbReference type="AlphaFoldDB" id="A0A975T738"/>
<feature type="domain" description="Cas12f1-like TNB" evidence="8">
    <location>
        <begin position="342"/>
        <end position="406"/>
    </location>
</feature>
<keyword evidence="4" id="KW-0862">Zinc</keyword>
<evidence type="ECO:0000259" key="9">
    <source>
        <dbReference type="Pfam" id="PF12323"/>
    </source>
</evidence>
<dbReference type="Pfam" id="PF07282">
    <property type="entry name" value="Cas12f1-like_TNB"/>
    <property type="match status" value="1"/>
</dbReference>
<feature type="domain" description="Transposase putative helix-turn-helix" evidence="9">
    <location>
        <begin position="35"/>
        <end position="77"/>
    </location>
</feature>
<comment type="similarity">
    <text evidence="1">In the C-terminal section; belongs to the transposase 35 family.</text>
</comment>
<dbReference type="GO" id="GO:0003677">
    <property type="term" value="F:DNA binding"/>
    <property type="evidence" value="ECO:0007669"/>
    <property type="project" value="UniProtKB-KW"/>
</dbReference>
<dbReference type="InterPro" id="IPR021027">
    <property type="entry name" value="Transposase_put_HTH"/>
</dbReference>
<evidence type="ECO:0000259" key="8">
    <source>
        <dbReference type="Pfam" id="PF07282"/>
    </source>
</evidence>
<dbReference type="Pfam" id="PF01385">
    <property type="entry name" value="OrfB_IS605"/>
    <property type="match status" value="1"/>
</dbReference>
<dbReference type="NCBIfam" id="NF040570">
    <property type="entry name" value="guided_TnpB"/>
    <property type="match status" value="1"/>
</dbReference>
<name>A0A975T738_9NOST</name>
<sequence length="446" mass="50920">METKSFFIGCRLKIKSVYTKNIALIYKGGDKQLRTAYQYRLRPTKQQVTEIDRWLSMLCAQYNYLLADRFNWYEQNRCPVNACSLVCHLPELKDNPDYYSQKKTLPELKKTHPHYGDVYSQVLQDVVKRVKITFDRFLKGDSNGKRSGKPRFKSRSRYKTFTYPQIKDGCLQGNLIDLPKLGKVKVVLHRPLPDGFKIKTASITKKADGYYLTLSLEDSTVPEINPDINPESITGIDMGLKEFLTTTDGETVAIPQHYRKTQKRLRVIQKRVSRRKKGSVRRTKAVKQPGKQHKKVADKRKDFHFKTANNLLKKYDVIAHEDLNIKGLSKSRLSKSVHDAGWGNFLSILTNKAENAGLLVIPVKASGTTQECSNCGAKVPKKLHERWHECRCGCSLDRDHNAAIVIRKRAEGHPVLKAKSLLRNSRIVLEAYTVCVGEASRREASA</sequence>